<comment type="caution">
    <text evidence="3">The sequence shown here is derived from an EMBL/GenBank/DDBJ whole genome shotgun (WGS) entry which is preliminary data.</text>
</comment>
<reference evidence="3" key="1">
    <citation type="submission" date="2018-10" db="EMBL/GenBank/DDBJ databases">
        <title>Schaedlerella arabinophila gen. nov. sp. nov., isolated from the mouse intestinal tract and comparative analysis with the genome of the closely related altered Schaedler flora strain ASF502.</title>
        <authorList>
            <person name="Miyake S."/>
            <person name="Soh M."/>
            <person name="Seedorf H."/>
        </authorList>
    </citation>
    <scope>NUCLEOTIDE SEQUENCE [LARGE SCALE GENOMIC DNA]</scope>
    <source>
        <strain evidence="3">DSM 106076</strain>
    </source>
</reference>
<evidence type="ECO:0000259" key="2">
    <source>
        <dbReference type="Pfam" id="PF16173"/>
    </source>
</evidence>
<sequence>MNFKKMISAVISLLCFCAVLGILLLFLAMRFVHSTPTGFTESAEELQNPYIGWYQIHNYMVSDDTDYDLSGILKQEYHAGLVLLEFNLKNYADRPISEQGLSFLNQVLQSWQSTGRQLIVRFFYDWDGDAAASEPRELSLILNHMSQTAEAVNRYSDCVYILQGIFIGPWGEMHGSSYANAEDMITLTSHLASVTDPKIFLAVRTPQQWRLLTGSTTPLDRSEAFSGTFASRLSLFNDGMLGSETDLNTYAVGSASGAFSLYHKNSRQDEIGFQQLLCSYVPNGGEVVIPNPRNDFAAAVKDLSSTHVSYLNSAYDDNVFSKWRAHTCQENSPYNGMSGFDYISRHLGYRYVLRSFECPSMLPWEKNAAVNITLQNTGFSNCYRPFDVSLVLVKKETGETYSLAVETDTRFWNPGEEIRLTIPVTVREYATGTYDLYFQISDPVSGHRVLPANEGTCSEYGFFLGSMDISILPK</sequence>
<dbReference type="InterPro" id="IPR032267">
    <property type="entry name" value="DUF4832"/>
</dbReference>
<dbReference type="AlphaFoldDB" id="A0A3R8LCH8"/>
<dbReference type="InterPro" id="IPR032379">
    <property type="entry name" value="DUF4874"/>
</dbReference>
<gene>
    <name evidence="3" type="ORF">EBB54_01980</name>
</gene>
<accession>A0A3R8LCH8</accession>
<evidence type="ECO:0000259" key="1">
    <source>
        <dbReference type="Pfam" id="PF16116"/>
    </source>
</evidence>
<evidence type="ECO:0000313" key="3">
    <source>
        <dbReference type="EMBL" id="RRK30280.1"/>
    </source>
</evidence>
<dbReference type="EMBL" id="RHJS01000002">
    <property type="protein sequence ID" value="RRK30280.1"/>
    <property type="molecule type" value="Genomic_DNA"/>
</dbReference>
<keyword evidence="4" id="KW-1185">Reference proteome</keyword>
<proteinExistence type="predicted"/>
<name>A0A3R8LCH8_9FIRM</name>
<evidence type="ECO:0000313" key="4">
    <source>
        <dbReference type="Proteomes" id="UP000274920"/>
    </source>
</evidence>
<dbReference type="Pfam" id="PF16116">
    <property type="entry name" value="DUF4832"/>
    <property type="match status" value="1"/>
</dbReference>
<feature type="domain" description="DUF4832" evidence="1">
    <location>
        <begin position="232"/>
        <end position="445"/>
    </location>
</feature>
<protein>
    <submittedName>
        <fullName evidence="3">DUF4832 domain-containing protein</fullName>
    </submittedName>
</protein>
<organism evidence="3 4">
    <name type="scientific">Schaedlerella arabinosiphila</name>
    <dbReference type="NCBI Taxonomy" id="2044587"/>
    <lineage>
        <taxon>Bacteria</taxon>
        <taxon>Bacillati</taxon>
        <taxon>Bacillota</taxon>
        <taxon>Clostridia</taxon>
        <taxon>Lachnospirales</taxon>
        <taxon>Lachnospiraceae</taxon>
        <taxon>Schaedlerella</taxon>
    </lineage>
</organism>
<dbReference type="Proteomes" id="UP000274920">
    <property type="component" value="Unassembled WGS sequence"/>
</dbReference>
<feature type="domain" description="DUF4874" evidence="2">
    <location>
        <begin position="48"/>
        <end position="207"/>
    </location>
</feature>
<dbReference type="Pfam" id="PF16173">
    <property type="entry name" value="DUF4874"/>
    <property type="match status" value="1"/>
</dbReference>